<dbReference type="PROSITE" id="PS00584">
    <property type="entry name" value="PFKB_KINASES_2"/>
    <property type="match status" value="1"/>
</dbReference>
<keyword evidence="5" id="KW-0067">ATP-binding</keyword>
<gene>
    <name evidence="8" type="ORF">M5S25_05760</name>
</gene>
<dbReference type="InterPro" id="IPR050306">
    <property type="entry name" value="PfkB_Carbo_kinase"/>
</dbReference>
<dbReference type="EMBL" id="JAMDKS010000010">
    <property type="protein sequence ID" value="MEE6112704.1"/>
    <property type="molecule type" value="Genomic_DNA"/>
</dbReference>
<feature type="domain" description="Carbohydrate kinase PfkB" evidence="7">
    <location>
        <begin position="3"/>
        <end position="299"/>
    </location>
</feature>
<evidence type="ECO:0000256" key="5">
    <source>
        <dbReference type="ARBA" id="ARBA00022840"/>
    </source>
</evidence>
<dbReference type="InterPro" id="IPR029056">
    <property type="entry name" value="Ribokinase-like"/>
</dbReference>
<dbReference type="Pfam" id="PF00294">
    <property type="entry name" value="PfkB"/>
    <property type="match status" value="1"/>
</dbReference>
<proteinExistence type="inferred from homology"/>
<keyword evidence="2 6" id="KW-0808">Transferase</keyword>
<sequence>MSEKIWVLGDAVVDLIPDGEQHYLRCAGGAPANVSVGVARLGGESGFIGKVGKDPLGEFMQQTLQQEKVDTTFMTLDPAQRTSTVVVGLDQGERSFTFMVNPSADQFLQVSELPAFSQGQWLHCCSIALINDPSRTATFTAMKNIRQAKGYVSFDPNLRESLWQSLDEMREVVMQAVALADVLKFSEEELTFLIQTDSLEKAFEKITALYPQKLIIVTLGKEGALYHFNGTKEIVAGKALQPVDTTGAGDAFVGGLLAGLSQNPDWQNNRETLVKILRQANACGALATTAKGAMSALPNRAQLQAFLSE</sequence>
<comment type="caution">
    <text evidence="8">The sequence shown here is derived from an EMBL/GenBank/DDBJ whole genome shotgun (WGS) entry which is preliminary data.</text>
</comment>
<dbReference type="PROSITE" id="PS00583">
    <property type="entry name" value="PFKB_KINASES_1"/>
    <property type="match status" value="1"/>
</dbReference>
<evidence type="ECO:0000256" key="3">
    <source>
        <dbReference type="ARBA" id="ARBA00022741"/>
    </source>
</evidence>
<protein>
    <submittedName>
        <fullName evidence="8">Aminoimidazole riboside kinase</fullName>
    </submittedName>
</protein>
<dbReference type="CDD" id="cd01167">
    <property type="entry name" value="bac_FRK"/>
    <property type="match status" value="1"/>
</dbReference>
<evidence type="ECO:0000256" key="1">
    <source>
        <dbReference type="ARBA" id="ARBA00010688"/>
    </source>
</evidence>
<dbReference type="InterPro" id="IPR011611">
    <property type="entry name" value="PfkB_dom"/>
</dbReference>
<dbReference type="PRINTS" id="PR00990">
    <property type="entry name" value="RIBOKINASE"/>
</dbReference>
<dbReference type="InterPro" id="IPR002173">
    <property type="entry name" value="Carboh/pur_kinase_PfkB_CS"/>
</dbReference>
<organism evidence="8 9">
    <name type="scientific">Avibacterium paragallinarum</name>
    <name type="common">Haemophilus gallinarum</name>
    <dbReference type="NCBI Taxonomy" id="728"/>
    <lineage>
        <taxon>Bacteria</taxon>
        <taxon>Pseudomonadati</taxon>
        <taxon>Pseudomonadota</taxon>
        <taxon>Gammaproteobacteria</taxon>
        <taxon>Pasteurellales</taxon>
        <taxon>Pasteurellaceae</taxon>
        <taxon>Avibacterium</taxon>
    </lineage>
</organism>
<evidence type="ECO:0000256" key="4">
    <source>
        <dbReference type="ARBA" id="ARBA00022777"/>
    </source>
</evidence>
<name>A0ABU7QQ41_AVIPA</name>
<evidence type="ECO:0000313" key="8">
    <source>
        <dbReference type="EMBL" id="MEE6112704.1"/>
    </source>
</evidence>
<dbReference type="SUPFAM" id="SSF53613">
    <property type="entry name" value="Ribokinase-like"/>
    <property type="match status" value="1"/>
</dbReference>
<accession>A0ABU7QQ41</accession>
<dbReference type="NCBIfam" id="NF006957">
    <property type="entry name" value="PRK09434.1"/>
    <property type="match status" value="1"/>
</dbReference>
<evidence type="ECO:0000256" key="2">
    <source>
        <dbReference type="ARBA" id="ARBA00022679"/>
    </source>
</evidence>
<dbReference type="GO" id="GO:0016301">
    <property type="term" value="F:kinase activity"/>
    <property type="evidence" value="ECO:0007669"/>
    <property type="project" value="UniProtKB-KW"/>
</dbReference>
<dbReference type="PANTHER" id="PTHR43085">
    <property type="entry name" value="HEXOKINASE FAMILY MEMBER"/>
    <property type="match status" value="1"/>
</dbReference>
<evidence type="ECO:0000259" key="7">
    <source>
        <dbReference type="Pfam" id="PF00294"/>
    </source>
</evidence>
<dbReference type="PANTHER" id="PTHR43085:SF1">
    <property type="entry name" value="PSEUDOURIDINE KINASE-RELATED"/>
    <property type="match status" value="1"/>
</dbReference>
<keyword evidence="3" id="KW-0547">Nucleotide-binding</keyword>
<evidence type="ECO:0000313" key="9">
    <source>
        <dbReference type="Proteomes" id="UP001352533"/>
    </source>
</evidence>
<dbReference type="Gene3D" id="3.40.1190.20">
    <property type="match status" value="1"/>
</dbReference>
<evidence type="ECO:0000256" key="6">
    <source>
        <dbReference type="RuleBase" id="RU003704"/>
    </source>
</evidence>
<dbReference type="RefSeq" id="WP_194751234.1">
    <property type="nucleotide sequence ID" value="NZ_JACEWB010000010.1"/>
</dbReference>
<reference evidence="8 9" key="1">
    <citation type="journal article" date="2022" name="Front. Microbiol.">
        <title>Commensal bacteria contribute to the growth of multidrug-resistant Avibacterium paragallinarum in chickens.</title>
        <authorList>
            <person name="Zhu J."/>
            <person name="Chen Y."/>
            <person name="Wu Y."/>
            <person name="Wang Y."/>
            <person name="Zhu K."/>
        </authorList>
    </citation>
    <scope>NUCLEOTIDE SEQUENCE [LARGE SCALE GENOMIC DNA]</scope>
    <source>
        <strain evidence="8 9">AV12</strain>
    </source>
</reference>
<keyword evidence="9" id="KW-1185">Reference proteome</keyword>
<dbReference type="Proteomes" id="UP001352533">
    <property type="component" value="Unassembled WGS sequence"/>
</dbReference>
<keyword evidence="4 6" id="KW-0418">Kinase</keyword>
<comment type="similarity">
    <text evidence="1 6">Belongs to the carbohydrate kinase PfkB family.</text>
</comment>
<dbReference type="InterPro" id="IPR002139">
    <property type="entry name" value="Ribo/fructo_kinase"/>
</dbReference>